<dbReference type="Pfam" id="PF13531">
    <property type="entry name" value="SBP_bac_11"/>
    <property type="match status" value="1"/>
</dbReference>
<dbReference type="SUPFAM" id="SSF53850">
    <property type="entry name" value="Periplasmic binding protein-like II"/>
    <property type="match status" value="1"/>
</dbReference>
<keyword evidence="3" id="KW-1185">Reference proteome</keyword>
<evidence type="ECO:0000256" key="1">
    <source>
        <dbReference type="ARBA" id="ARBA00009438"/>
    </source>
</evidence>
<dbReference type="CDD" id="cd13540">
    <property type="entry name" value="PBP2_ModA_WtpA"/>
    <property type="match status" value="1"/>
</dbReference>
<dbReference type="PANTHER" id="PTHR30632:SF16">
    <property type="entry name" value="MOLYBDATE_TUNGSTATE-BINDING PROTEIN WTPA"/>
    <property type="match status" value="1"/>
</dbReference>
<dbReference type="AlphaFoldDB" id="A0A248VYX2"/>
<gene>
    <name evidence="2" type="ORF">CJU94_36650</name>
</gene>
<dbReference type="GO" id="GO:0030973">
    <property type="term" value="F:molybdate ion binding"/>
    <property type="evidence" value="ECO:0007669"/>
    <property type="project" value="TreeGrafter"/>
</dbReference>
<protein>
    <submittedName>
        <fullName evidence="2">ABC transporter substrate-binding protein</fullName>
    </submittedName>
</protein>
<geneLocation type="plasmid" evidence="2 3">
    <name>pBN2</name>
</geneLocation>
<dbReference type="EMBL" id="CP022992">
    <property type="protein sequence ID" value="ASW04075.1"/>
    <property type="molecule type" value="Genomic_DNA"/>
</dbReference>
<dbReference type="InterPro" id="IPR050682">
    <property type="entry name" value="ModA/WtpA"/>
</dbReference>
<dbReference type="PANTHER" id="PTHR30632">
    <property type="entry name" value="MOLYBDATE-BINDING PERIPLASMIC PROTEIN"/>
    <property type="match status" value="1"/>
</dbReference>
<proteinExistence type="inferred from homology"/>
<evidence type="ECO:0000313" key="2">
    <source>
        <dbReference type="EMBL" id="ASW04075.1"/>
    </source>
</evidence>
<accession>A0A248VYX2</accession>
<dbReference type="RefSeq" id="WP_011875680.1">
    <property type="nucleotide sequence ID" value="NZ_CP022992.1"/>
</dbReference>
<name>A0A248VYX2_9BURK</name>
<dbReference type="KEGG" id="parb:CJU94_36650"/>
<dbReference type="GO" id="GO:0015689">
    <property type="term" value="P:molybdate ion transport"/>
    <property type="evidence" value="ECO:0007669"/>
    <property type="project" value="TreeGrafter"/>
</dbReference>
<keyword evidence="2" id="KW-0614">Plasmid</keyword>
<dbReference type="Gene3D" id="3.40.190.10">
    <property type="entry name" value="Periplasmic binding protein-like II"/>
    <property type="match status" value="2"/>
</dbReference>
<sequence>MLVTCTGLFATAPTHAADAFRVAYAGSMGVVMDRFIGPAFAKQNGVEYQGIGQGAYGLARQLQGKLLQADVFISITPGPIDILKQANMIGPAVPVASTEMVITYSPQSKFAPQLAAAAEGKKPWYEVLRTPGLHFGRTDPATDPQGQNIIFTMLLAESFYKQPGLAEQILGDYQNPQQIFAEPSLLSRLEAGQIDASSGYLSAARSHKLPFITLPDEINLSNPDMDAKWYKTVRFSIKLPSGKTSTLNTQPLVFYATVLKDSKQLALAEKFVQFLASPEGQKMLQDNGYSPPKGGPIQ</sequence>
<comment type="similarity">
    <text evidence="1">Belongs to the bacterial solute-binding protein 1 family. WtpA subfamily.</text>
</comment>
<evidence type="ECO:0000313" key="3">
    <source>
        <dbReference type="Proteomes" id="UP000215158"/>
    </source>
</evidence>
<dbReference type="OrthoDB" id="9785015at2"/>
<dbReference type="Proteomes" id="UP000215158">
    <property type="component" value="Plasmid pBN2"/>
</dbReference>
<organism evidence="2 3">
    <name type="scientific">Paraburkholderia aromaticivorans</name>
    <dbReference type="NCBI Taxonomy" id="2026199"/>
    <lineage>
        <taxon>Bacteria</taxon>
        <taxon>Pseudomonadati</taxon>
        <taxon>Pseudomonadota</taxon>
        <taxon>Betaproteobacteria</taxon>
        <taxon>Burkholderiales</taxon>
        <taxon>Burkholderiaceae</taxon>
        <taxon>Paraburkholderia</taxon>
    </lineage>
</organism>
<reference evidence="2 3" key="1">
    <citation type="submission" date="2017-08" db="EMBL/GenBank/DDBJ databases">
        <title>Identification and genetic characteristics of simultaneous BTEX- and naphthalene-degrading Paraburkholderia sp. BN5 isolated from petroleum-contaminated soil.</title>
        <authorList>
            <person name="Lee Y."/>
            <person name="Jeon C.O."/>
        </authorList>
    </citation>
    <scope>NUCLEOTIDE SEQUENCE [LARGE SCALE GENOMIC DNA]</scope>
    <source>
        <strain evidence="2 3">BN5</strain>
        <plasmid evidence="2 3">pBN2</plasmid>
    </source>
</reference>